<dbReference type="EMBL" id="JBHSBH010000015">
    <property type="protein sequence ID" value="MFC3998813.1"/>
    <property type="molecule type" value="Genomic_DNA"/>
</dbReference>
<dbReference type="InterPro" id="IPR035906">
    <property type="entry name" value="MetI-like_sf"/>
</dbReference>
<dbReference type="PANTHER" id="PTHR43839">
    <property type="entry name" value="OPPC IN A BINDING PROTEIN-DEPENDENT TRANSPORT SYSTEM"/>
    <property type="match status" value="1"/>
</dbReference>
<dbReference type="Pfam" id="PF00528">
    <property type="entry name" value="BPD_transp_1"/>
    <property type="match status" value="1"/>
</dbReference>
<accession>A0ABV8FU61</accession>
<feature type="transmembrane region" description="Helical" evidence="5">
    <location>
        <begin position="196"/>
        <end position="214"/>
    </location>
</feature>
<reference evidence="9" key="1">
    <citation type="journal article" date="2019" name="Int. J. Syst. Evol. Microbiol.">
        <title>The Global Catalogue of Microorganisms (GCM) 10K type strain sequencing project: providing services to taxonomists for standard genome sequencing and annotation.</title>
        <authorList>
            <consortium name="The Broad Institute Genomics Platform"/>
            <consortium name="The Broad Institute Genome Sequencing Center for Infectious Disease"/>
            <person name="Wu L."/>
            <person name="Ma J."/>
        </authorList>
    </citation>
    <scope>NUCLEOTIDE SEQUENCE [LARGE SCALE GENOMIC DNA]</scope>
    <source>
        <strain evidence="9">TBRC 1826</strain>
    </source>
</reference>
<keyword evidence="3 5" id="KW-1133">Transmembrane helix</keyword>
<comment type="caution">
    <text evidence="8">The sequence shown here is derived from an EMBL/GenBank/DDBJ whole genome shotgun (WGS) entry which is preliminary data.</text>
</comment>
<evidence type="ECO:0000313" key="9">
    <source>
        <dbReference type="Proteomes" id="UP001595847"/>
    </source>
</evidence>
<feature type="region of interest" description="Disordered" evidence="6">
    <location>
        <begin position="1"/>
        <end position="46"/>
    </location>
</feature>
<keyword evidence="5" id="KW-0813">Transport</keyword>
<feature type="transmembrane region" description="Helical" evidence="5">
    <location>
        <begin position="134"/>
        <end position="159"/>
    </location>
</feature>
<protein>
    <submittedName>
        <fullName evidence="8">ABC transporter permease</fullName>
    </submittedName>
</protein>
<name>A0ABV8FU61_9ACTN</name>
<keyword evidence="2 5" id="KW-0812">Transmembrane</keyword>
<evidence type="ECO:0000256" key="4">
    <source>
        <dbReference type="ARBA" id="ARBA00023136"/>
    </source>
</evidence>
<dbReference type="PANTHER" id="PTHR43839:SF1">
    <property type="entry name" value="OPPC IN A BINDING PROTEIN-DEPENDENT TRANSPORT SYSTEM"/>
    <property type="match status" value="1"/>
</dbReference>
<feature type="compositionally biased region" description="Pro residues" evidence="6">
    <location>
        <begin position="34"/>
        <end position="43"/>
    </location>
</feature>
<sequence>MSAPELPREDDGEGAAPAGTVPAQGAAPVHEPAAPTPPPPPPASRRALLWERRRRALTGFRREYARNRAGMFGFGALLLFVVVAVAAPLFIDPAGLTVTGAPGGRFEPPSAQYPLGTDAFGRSVLDLVVWGARISLTVGFLATFVCVALGTLVGIVAGHFGGVWSNVLMRITDWFVVLPTLVMAVALAAVMSRSTLTIIIAIGVTCWPTTARLVRAQTIAVEARPYIERARALGGGHTHVMLRHVLPNVTPVILAQTTLIVGESIIMESTLAFLGLGDPSTISWGGILQDARTAGAVSSGIWWYMLPPGVAIAVVALAFTLCGRALEGVFNPRLRERR</sequence>
<dbReference type="PROSITE" id="PS50928">
    <property type="entry name" value="ABC_TM1"/>
    <property type="match status" value="1"/>
</dbReference>
<gene>
    <name evidence="8" type="ORF">ACFOVU_23000</name>
</gene>
<evidence type="ECO:0000259" key="7">
    <source>
        <dbReference type="PROSITE" id="PS50928"/>
    </source>
</evidence>
<dbReference type="SUPFAM" id="SSF161098">
    <property type="entry name" value="MetI-like"/>
    <property type="match status" value="1"/>
</dbReference>
<comment type="similarity">
    <text evidence="5">Belongs to the binding-protein-dependent transport system permease family.</text>
</comment>
<evidence type="ECO:0000256" key="5">
    <source>
        <dbReference type="RuleBase" id="RU363032"/>
    </source>
</evidence>
<comment type="subcellular location">
    <subcellularLocation>
        <location evidence="5">Cell membrane</location>
        <topology evidence="5">Multi-pass membrane protein</topology>
    </subcellularLocation>
    <subcellularLocation>
        <location evidence="1">Membrane</location>
        <topology evidence="1">Multi-pass membrane protein</topology>
    </subcellularLocation>
</comment>
<feature type="transmembrane region" description="Helical" evidence="5">
    <location>
        <begin position="171"/>
        <end position="190"/>
    </location>
</feature>
<feature type="transmembrane region" description="Helical" evidence="5">
    <location>
        <begin position="71"/>
        <end position="91"/>
    </location>
</feature>
<evidence type="ECO:0000313" key="8">
    <source>
        <dbReference type="EMBL" id="MFC3998813.1"/>
    </source>
</evidence>
<feature type="domain" description="ABC transmembrane type-1" evidence="7">
    <location>
        <begin position="132"/>
        <end position="323"/>
    </location>
</feature>
<dbReference type="Gene3D" id="1.10.3720.10">
    <property type="entry name" value="MetI-like"/>
    <property type="match status" value="1"/>
</dbReference>
<keyword evidence="9" id="KW-1185">Reference proteome</keyword>
<dbReference type="CDD" id="cd06261">
    <property type="entry name" value="TM_PBP2"/>
    <property type="match status" value="1"/>
</dbReference>
<feature type="transmembrane region" description="Helical" evidence="5">
    <location>
        <begin position="301"/>
        <end position="326"/>
    </location>
</feature>
<evidence type="ECO:0000256" key="6">
    <source>
        <dbReference type="SAM" id="MobiDB-lite"/>
    </source>
</evidence>
<dbReference type="RefSeq" id="WP_378536918.1">
    <property type="nucleotide sequence ID" value="NZ_JBHSBH010000015.1"/>
</dbReference>
<evidence type="ECO:0000256" key="1">
    <source>
        <dbReference type="ARBA" id="ARBA00004141"/>
    </source>
</evidence>
<dbReference type="InterPro" id="IPR000515">
    <property type="entry name" value="MetI-like"/>
</dbReference>
<keyword evidence="4 5" id="KW-0472">Membrane</keyword>
<organism evidence="8 9">
    <name type="scientific">Nocardiopsis sediminis</name>
    <dbReference type="NCBI Taxonomy" id="1778267"/>
    <lineage>
        <taxon>Bacteria</taxon>
        <taxon>Bacillati</taxon>
        <taxon>Actinomycetota</taxon>
        <taxon>Actinomycetes</taxon>
        <taxon>Streptosporangiales</taxon>
        <taxon>Nocardiopsidaceae</taxon>
        <taxon>Nocardiopsis</taxon>
    </lineage>
</organism>
<evidence type="ECO:0000256" key="3">
    <source>
        <dbReference type="ARBA" id="ARBA00022989"/>
    </source>
</evidence>
<proteinExistence type="inferred from homology"/>
<evidence type="ECO:0000256" key="2">
    <source>
        <dbReference type="ARBA" id="ARBA00022692"/>
    </source>
</evidence>
<dbReference type="Proteomes" id="UP001595847">
    <property type="component" value="Unassembled WGS sequence"/>
</dbReference>